<feature type="non-terminal residue" evidence="1">
    <location>
        <position position="1"/>
    </location>
</feature>
<reference evidence="1" key="1">
    <citation type="submission" date="2021-06" db="EMBL/GenBank/DDBJ databases">
        <authorList>
            <person name="Hodson N. C."/>
            <person name="Mongue J. A."/>
            <person name="Jaron S. K."/>
        </authorList>
    </citation>
    <scope>NUCLEOTIDE SEQUENCE</scope>
</reference>
<dbReference type="Proteomes" id="UP000708208">
    <property type="component" value="Unassembled WGS sequence"/>
</dbReference>
<name>A0A8J2LE35_9HEXA</name>
<comment type="caution">
    <text evidence="1">The sequence shown here is derived from an EMBL/GenBank/DDBJ whole genome shotgun (WGS) entry which is preliminary data.</text>
</comment>
<evidence type="ECO:0000313" key="2">
    <source>
        <dbReference type="Proteomes" id="UP000708208"/>
    </source>
</evidence>
<sequence>NPITLENRVVNRSAFALYPSVELQIFTQAPSSIAASFIILFCGISKNTSIVRGPWHMYGCV</sequence>
<organism evidence="1 2">
    <name type="scientific">Allacma fusca</name>
    <dbReference type="NCBI Taxonomy" id="39272"/>
    <lineage>
        <taxon>Eukaryota</taxon>
        <taxon>Metazoa</taxon>
        <taxon>Ecdysozoa</taxon>
        <taxon>Arthropoda</taxon>
        <taxon>Hexapoda</taxon>
        <taxon>Collembola</taxon>
        <taxon>Symphypleona</taxon>
        <taxon>Sminthuridae</taxon>
        <taxon>Allacma</taxon>
    </lineage>
</organism>
<keyword evidence="2" id="KW-1185">Reference proteome</keyword>
<dbReference type="EMBL" id="CAJVCH010564474">
    <property type="protein sequence ID" value="CAG7832330.1"/>
    <property type="molecule type" value="Genomic_DNA"/>
</dbReference>
<dbReference type="AlphaFoldDB" id="A0A8J2LE35"/>
<proteinExistence type="predicted"/>
<gene>
    <name evidence="1" type="ORF">AFUS01_LOCUS42017</name>
</gene>
<accession>A0A8J2LE35</accession>
<protein>
    <submittedName>
        <fullName evidence="1">Uncharacterized protein</fullName>
    </submittedName>
</protein>
<evidence type="ECO:0000313" key="1">
    <source>
        <dbReference type="EMBL" id="CAG7832330.1"/>
    </source>
</evidence>